<keyword evidence="3" id="KW-0862">Zinc</keyword>
<feature type="binding site" evidence="3">
    <location>
        <position position="128"/>
    </location>
    <ligand>
        <name>Zn(2+)</name>
        <dbReference type="ChEBI" id="CHEBI:29105"/>
        <label>2</label>
    </ligand>
</feature>
<organism evidence="5 6">
    <name type="scientific">Providencia vermicola</name>
    <dbReference type="NCBI Taxonomy" id="333965"/>
    <lineage>
        <taxon>Bacteria</taxon>
        <taxon>Pseudomonadati</taxon>
        <taxon>Pseudomonadota</taxon>
        <taxon>Gammaproteobacteria</taxon>
        <taxon>Enterobacterales</taxon>
        <taxon>Morganellaceae</taxon>
        <taxon>Providencia</taxon>
    </lineage>
</organism>
<dbReference type="Gene3D" id="3.40.630.10">
    <property type="entry name" value="Zn peptidases"/>
    <property type="match status" value="1"/>
</dbReference>
<feature type="binding site" evidence="3">
    <location>
        <position position="193"/>
    </location>
    <ligand>
        <name>Zn(2+)</name>
        <dbReference type="ChEBI" id="CHEBI:29105"/>
        <label>1</label>
    </ligand>
</feature>
<dbReference type="InterPro" id="IPR011650">
    <property type="entry name" value="Peptidase_M20_dimer"/>
</dbReference>
<keyword evidence="2 5" id="KW-0378">Hydrolase</keyword>
<name>A0AAX3RV29_9GAMM</name>
<dbReference type="AlphaFoldDB" id="A0AAX3RV29"/>
<accession>A0AAX3RV29</accession>
<dbReference type="SUPFAM" id="SSF55031">
    <property type="entry name" value="Bacterial exopeptidase dimerisation domain"/>
    <property type="match status" value="1"/>
</dbReference>
<evidence type="ECO:0000256" key="1">
    <source>
        <dbReference type="ARBA" id="ARBA00006153"/>
    </source>
</evidence>
<dbReference type="GO" id="GO:0016813">
    <property type="term" value="F:hydrolase activity, acting on carbon-nitrogen (but not peptide) bonds, in linear amidines"/>
    <property type="evidence" value="ECO:0007669"/>
    <property type="project" value="InterPro"/>
</dbReference>
<dbReference type="PANTHER" id="PTHR32494">
    <property type="entry name" value="ALLANTOATE DEIMINASE-RELATED"/>
    <property type="match status" value="1"/>
</dbReference>
<comment type="similarity">
    <text evidence="1">Belongs to the peptidase M20 family.</text>
</comment>
<proteinExistence type="inferred from homology"/>
<gene>
    <name evidence="5" type="ORF">PG365_11815</name>
</gene>
<reference evidence="5" key="1">
    <citation type="submission" date="2023-01" db="EMBL/GenBank/DDBJ databases">
        <title>The prevalence of carbapenem-resistant bacteria in aquaculture in China and the genetic diversity of carbapenem-resistant genes.</title>
        <authorList>
            <person name="Wen R."/>
        </authorList>
    </citation>
    <scope>NUCLEOTIDE SEQUENCE</scope>
    <source>
        <strain evidence="5">PVA41-chromosome</strain>
    </source>
</reference>
<dbReference type="Pfam" id="PF07687">
    <property type="entry name" value="M20_dimer"/>
    <property type="match status" value="1"/>
</dbReference>
<evidence type="ECO:0000259" key="4">
    <source>
        <dbReference type="Pfam" id="PF07687"/>
    </source>
</evidence>
<dbReference type="EMBL" id="CP116222">
    <property type="protein sequence ID" value="WFC05419.1"/>
    <property type="molecule type" value="Genomic_DNA"/>
</dbReference>
<evidence type="ECO:0000256" key="3">
    <source>
        <dbReference type="PIRSR" id="PIRSR001235-1"/>
    </source>
</evidence>
<dbReference type="NCBIfam" id="TIGR01879">
    <property type="entry name" value="hydantase"/>
    <property type="match status" value="1"/>
</dbReference>
<evidence type="ECO:0000313" key="6">
    <source>
        <dbReference type="Proteomes" id="UP001222403"/>
    </source>
</evidence>
<keyword evidence="3" id="KW-0479">Metal-binding</keyword>
<protein>
    <submittedName>
        <fullName evidence="5">Zn-dependent hydrolase</fullName>
    </submittedName>
</protein>
<dbReference type="RefSeq" id="WP_275258601.1">
    <property type="nucleotide sequence ID" value="NZ_CP116222.1"/>
</dbReference>
<dbReference type="InterPro" id="IPR010158">
    <property type="entry name" value="Amidase_Cbmase"/>
</dbReference>
<evidence type="ECO:0000256" key="2">
    <source>
        <dbReference type="ARBA" id="ARBA00022801"/>
    </source>
</evidence>
<dbReference type="Proteomes" id="UP001222403">
    <property type="component" value="Chromosome"/>
</dbReference>
<dbReference type="PANTHER" id="PTHR32494:SF5">
    <property type="entry name" value="ALLANTOATE AMIDOHYDROLASE"/>
    <property type="match status" value="1"/>
</dbReference>
<feature type="binding site" evidence="3">
    <location>
        <position position="385"/>
    </location>
    <ligand>
        <name>Zn(2+)</name>
        <dbReference type="ChEBI" id="CHEBI:29105"/>
        <label>2</label>
    </ligand>
</feature>
<evidence type="ECO:0000313" key="5">
    <source>
        <dbReference type="EMBL" id="WFC05419.1"/>
    </source>
</evidence>
<dbReference type="NCBIfam" id="NF006771">
    <property type="entry name" value="PRK09290.1-5"/>
    <property type="match status" value="1"/>
</dbReference>
<dbReference type="GO" id="GO:0046872">
    <property type="term" value="F:metal ion binding"/>
    <property type="evidence" value="ECO:0007669"/>
    <property type="project" value="UniProtKB-KW"/>
</dbReference>
<dbReference type="SUPFAM" id="SSF53187">
    <property type="entry name" value="Zn-dependent exopeptidases"/>
    <property type="match status" value="1"/>
</dbReference>
<dbReference type="PIRSF" id="PIRSF001235">
    <property type="entry name" value="Amidase_carbamoylase"/>
    <property type="match status" value="1"/>
</dbReference>
<sequence length="413" mass="44744">MMMETSTFRIQRHLEQLAEFTSTPGQGTTRMSYSEQDKQARAYLKEQMHLLGLQVREDAIGNLYGRLEGTESGLPAVMIGSHFDSVPHGGAFDGPAGIVAGLDVVARIREQQLQPRYPLEVIALVEEEGTSFGRGLMASSVITGLIGRQELHQLTDRQGISAAQRMADAGFNADKAAEAVLVPSTVKAFLELHIEQGPVLEQANEDVGIVDIIVGIAQLEVKLTGKAGHAGTTPMHMRADALVCASHIISQIANIAITVGESTVATVGRLNVLPNGANVIPSEVTFSVDIRSRNETALRQAIAQIIALVEQESTKRNIQSDVIQPLYVSPTKLAPEIHQLMVNHAQKQGLRYRTMVSGAGHDTMIFAGITATGLIFVPSRNGLSHHPDEWTDYEQIARGVDVMFETVRSLTEC</sequence>
<dbReference type="CDD" id="cd03884">
    <property type="entry name" value="M20_bAS"/>
    <property type="match status" value="1"/>
</dbReference>
<feature type="binding site" evidence="3">
    <location>
        <position position="82"/>
    </location>
    <ligand>
        <name>Zn(2+)</name>
        <dbReference type="ChEBI" id="CHEBI:29105"/>
        <label>1</label>
    </ligand>
</feature>
<dbReference type="InterPro" id="IPR002933">
    <property type="entry name" value="Peptidase_M20"/>
</dbReference>
<feature type="binding site" evidence="3">
    <location>
        <position position="93"/>
    </location>
    <ligand>
        <name>Zn(2+)</name>
        <dbReference type="ChEBI" id="CHEBI:29105"/>
        <label>2</label>
    </ligand>
</feature>
<feature type="domain" description="Peptidase M20 dimerisation" evidence="4">
    <location>
        <begin position="215"/>
        <end position="313"/>
    </location>
</feature>
<dbReference type="Gene3D" id="3.30.70.360">
    <property type="match status" value="1"/>
</dbReference>
<dbReference type="Pfam" id="PF01546">
    <property type="entry name" value="Peptidase_M20"/>
    <property type="match status" value="1"/>
</dbReference>
<feature type="binding site" evidence="3">
    <location>
        <position position="93"/>
    </location>
    <ligand>
        <name>Zn(2+)</name>
        <dbReference type="ChEBI" id="CHEBI:29105"/>
        <label>1</label>
    </ligand>
</feature>
<comment type="cofactor">
    <cofactor evidence="3">
        <name>Zn(2+)</name>
        <dbReference type="ChEBI" id="CHEBI:29105"/>
    </cofactor>
    <text evidence="3">Binds 2 Zn(2+) ions per subunit.</text>
</comment>
<dbReference type="InterPro" id="IPR036264">
    <property type="entry name" value="Bact_exopeptidase_dim_dom"/>
</dbReference>